<feature type="domain" description="Guanylate cyclase" evidence="1">
    <location>
        <begin position="226"/>
        <end position="360"/>
    </location>
</feature>
<dbReference type="GO" id="GO:0006171">
    <property type="term" value="P:cAMP biosynthetic process"/>
    <property type="evidence" value="ECO:0007669"/>
    <property type="project" value="TreeGrafter"/>
</dbReference>
<dbReference type="Proteomes" id="UP000004848">
    <property type="component" value="Unassembled WGS sequence"/>
</dbReference>
<dbReference type="InterPro" id="IPR001054">
    <property type="entry name" value="A/G_cyclase"/>
</dbReference>
<name>A0NW95_ROSAI</name>
<dbReference type="PANTHER" id="PTHR43081:SF11">
    <property type="entry name" value="BLR2264 PROTEIN"/>
    <property type="match status" value="1"/>
</dbReference>
<reference evidence="2 3" key="1">
    <citation type="submission" date="2006-05" db="EMBL/GenBank/DDBJ databases">
        <authorList>
            <person name="King G."/>
            <person name="Ferriera S."/>
            <person name="Johnson J."/>
            <person name="Kravitz S."/>
            <person name="Beeson K."/>
            <person name="Sutton G."/>
            <person name="Rogers Y.-H."/>
            <person name="Friedman R."/>
            <person name="Frazier M."/>
            <person name="Venter J.C."/>
        </authorList>
    </citation>
    <scope>NUCLEOTIDE SEQUENCE [LARGE SCALE GENOMIC DNA]</scope>
    <source>
        <strain evidence="3">ATCC 25650 / DSM 13394 / JCM 20685 / NBRC 16684 / NCIMB 2208 / IAM 12614 / B1</strain>
    </source>
</reference>
<dbReference type="AlphaFoldDB" id="A0NW95"/>
<dbReference type="SMART" id="SM00044">
    <property type="entry name" value="CYCc"/>
    <property type="match status" value="1"/>
</dbReference>
<protein>
    <submittedName>
        <fullName evidence="2">Putative adenylate cyclase protein</fullName>
    </submittedName>
</protein>
<dbReference type="PANTHER" id="PTHR43081">
    <property type="entry name" value="ADENYLATE CYCLASE, TERMINAL-DIFFERENTIATION SPECIFIC-RELATED"/>
    <property type="match status" value="1"/>
</dbReference>
<gene>
    <name evidence="2" type="ORF">SIAM614_15742</name>
</gene>
<dbReference type="InterPro" id="IPR050697">
    <property type="entry name" value="Adenylyl/Guanylyl_Cyclase_3/4"/>
</dbReference>
<dbReference type="GO" id="GO:0035556">
    <property type="term" value="P:intracellular signal transduction"/>
    <property type="evidence" value="ECO:0007669"/>
    <property type="project" value="InterPro"/>
</dbReference>
<evidence type="ECO:0000259" key="1">
    <source>
        <dbReference type="PROSITE" id="PS50125"/>
    </source>
</evidence>
<dbReference type="EMBL" id="AAUW01000012">
    <property type="protein sequence ID" value="EAV42811.1"/>
    <property type="molecule type" value="Genomic_DNA"/>
</dbReference>
<dbReference type="PROSITE" id="PS50125">
    <property type="entry name" value="GUANYLATE_CYCLASE_2"/>
    <property type="match status" value="1"/>
</dbReference>
<dbReference type="Pfam" id="PF00211">
    <property type="entry name" value="Guanylate_cyc"/>
    <property type="match status" value="1"/>
</dbReference>
<dbReference type="SUPFAM" id="SSF55073">
    <property type="entry name" value="Nucleotide cyclase"/>
    <property type="match status" value="1"/>
</dbReference>
<proteinExistence type="predicted"/>
<evidence type="ECO:0000313" key="2">
    <source>
        <dbReference type="EMBL" id="EAV42811.1"/>
    </source>
</evidence>
<dbReference type="InterPro" id="IPR029787">
    <property type="entry name" value="Nucleotide_cyclase"/>
</dbReference>
<dbReference type="GO" id="GO:0004016">
    <property type="term" value="F:adenylate cyclase activity"/>
    <property type="evidence" value="ECO:0007669"/>
    <property type="project" value="UniProtKB-ARBA"/>
</dbReference>
<dbReference type="CDD" id="cd07302">
    <property type="entry name" value="CHD"/>
    <property type="match status" value="1"/>
</dbReference>
<dbReference type="Gene3D" id="3.30.70.1230">
    <property type="entry name" value="Nucleotide cyclase"/>
    <property type="match status" value="1"/>
</dbReference>
<accession>A0NW95</accession>
<evidence type="ECO:0000313" key="3">
    <source>
        <dbReference type="Proteomes" id="UP000004848"/>
    </source>
</evidence>
<dbReference type="eggNOG" id="COG2114">
    <property type="taxonomic scope" value="Bacteria"/>
</dbReference>
<organism evidence="2 3">
    <name type="scientific">Roseibium aggregatum (strain ATCC 25650 / DSM 13394 / JCM 20685 / NBRC 16684 / NCIMB 2208 / IAM 12614 / B1)</name>
    <name type="common">Stappia aggregata</name>
    <dbReference type="NCBI Taxonomy" id="384765"/>
    <lineage>
        <taxon>Bacteria</taxon>
        <taxon>Pseudomonadati</taxon>
        <taxon>Pseudomonadota</taxon>
        <taxon>Alphaproteobacteria</taxon>
        <taxon>Hyphomicrobiales</taxon>
        <taxon>Stappiaceae</taxon>
        <taxon>Roseibium</taxon>
    </lineage>
</organism>
<comment type="caution">
    <text evidence="2">The sequence shown here is derived from an EMBL/GenBank/DDBJ whole genome shotgun (WGS) entry which is preliminary data.</text>
</comment>
<sequence>MGSFRDSKGRGLMVLEAPIVAADVVQWLYSDAPRLKGTLEIVTEMAKRLRAGKVPVDRVTTGIWVVHPNVRAESSIWINGEAPELRLHTADNTSQDEYQKSPIKRVHEDETPVRVEIGKTPGAADEFPITAELAREGYTDYIALPMRFSDGTVKVASFATKAPGGFTGSHIGVFDSLIQPLALVCELKTLRRTAETVLDTYVGPRAGLKVLDGTTRRGEGEWIKAVVSFADIRGFTRLSNTLPADKIVLFLNKYFGAMTAAVEAHGGEVLKFIGDEVMAIFPYETAEEARDASMRALMAARETLTRIEAINTARTCAVTPDLSVGIALHAGDVFYGNVGSETRLDFTVVGPVVNLAARIAELAKDLQRQLLVSDALAEVMGCRSGLYGRYQVKGFDEPVSVYSPDLSADPKFGYCPKSTASLALETN</sequence>